<sequence length="165" mass="17726">MAGSKSPEAGEIPLDTGNDADSEVSLQAAEIKDTVLTGYKLAADNTIVATAIPRIADHFHAFNDSGWYASAYLLPTSAVTLVYGQIYTFSPLKKPRRLDPLGIFTLLPAIKDTLVTLLGVYNPAVVRMFYFASGLALASVPGAAVVEWRPISKERRTTCANHSVL</sequence>
<evidence type="ECO:0000313" key="2">
    <source>
        <dbReference type="Proteomes" id="UP000249661"/>
    </source>
</evidence>
<accession>A0ACD1HQA7</accession>
<protein>
    <submittedName>
        <fullName evidence="1">Uncharacterized protein</fullName>
    </submittedName>
</protein>
<proteinExistence type="predicted"/>
<name>A0ACD1HQA7_9EURO</name>
<evidence type="ECO:0000313" key="1">
    <source>
        <dbReference type="EMBL" id="RAH75657.1"/>
    </source>
</evidence>
<keyword evidence="2" id="KW-1185">Reference proteome</keyword>
<reference evidence="1" key="1">
    <citation type="submission" date="2018-02" db="EMBL/GenBank/DDBJ databases">
        <title>The genomes of Aspergillus section Nigri reveals drivers in fungal speciation.</title>
        <authorList>
            <consortium name="DOE Joint Genome Institute"/>
            <person name="Vesth T.C."/>
            <person name="Nybo J."/>
            <person name="Theobald S."/>
            <person name="Brandl J."/>
            <person name="Frisvad J.C."/>
            <person name="Nielsen K.F."/>
            <person name="Lyhne E.K."/>
            <person name="Kogle M.E."/>
            <person name="Kuo A."/>
            <person name="Riley R."/>
            <person name="Clum A."/>
            <person name="Nolan M."/>
            <person name="Lipzen A."/>
            <person name="Salamov A."/>
            <person name="Henrissat B."/>
            <person name="Wiebenga A."/>
            <person name="De vries R.P."/>
            <person name="Grigoriev I.V."/>
            <person name="Mortensen U.H."/>
            <person name="Andersen M.R."/>
            <person name="Baker S.E."/>
        </authorList>
    </citation>
    <scope>NUCLEOTIDE SEQUENCE</scope>
    <source>
        <strain evidence="1">CBS 121060</strain>
    </source>
</reference>
<dbReference type="EMBL" id="KZ824933">
    <property type="protein sequence ID" value="RAH75657.1"/>
    <property type="molecule type" value="Genomic_DNA"/>
</dbReference>
<dbReference type="Proteomes" id="UP000249661">
    <property type="component" value="Unassembled WGS sequence"/>
</dbReference>
<organism evidence="1 2">
    <name type="scientific">Aspergillus aculeatinus CBS 121060</name>
    <dbReference type="NCBI Taxonomy" id="1448322"/>
    <lineage>
        <taxon>Eukaryota</taxon>
        <taxon>Fungi</taxon>
        <taxon>Dikarya</taxon>
        <taxon>Ascomycota</taxon>
        <taxon>Pezizomycotina</taxon>
        <taxon>Eurotiomycetes</taxon>
        <taxon>Eurotiomycetidae</taxon>
        <taxon>Eurotiales</taxon>
        <taxon>Aspergillaceae</taxon>
        <taxon>Aspergillus</taxon>
        <taxon>Aspergillus subgen. Circumdati</taxon>
    </lineage>
</organism>
<gene>
    <name evidence="1" type="ORF">BO66DRAFT_433730</name>
</gene>